<evidence type="ECO:0000313" key="1">
    <source>
        <dbReference type="EMBL" id="MBH8560399.1"/>
    </source>
</evidence>
<organism evidence="1 2">
    <name type="scientific">Hymenobacter negativus</name>
    <dbReference type="NCBI Taxonomy" id="2795026"/>
    <lineage>
        <taxon>Bacteria</taxon>
        <taxon>Pseudomonadati</taxon>
        <taxon>Bacteroidota</taxon>
        <taxon>Cytophagia</taxon>
        <taxon>Cytophagales</taxon>
        <taxon>Hymenobacteraceae</taxon>
        <taxon>Hymenobacter</taxon>
    </lineage>
</organism>
<proteinExistence type="predicted"/>
<dbReference type="RefSeq" id="WP_198076873.1">
    <property type="nucleotide sequence ID" value="NZ_JAEDAE010000013.1"/>
</dbReference>
<reference evidence="1 2" key="1">
    <citation type="submission" date="2020-12" db="EMBL/GenBank/DDBJ databases">
        <title>Hymenobacter sp.</title>
        <authorList>
            <person name="Kim M.K."/>
        </authorList>
    </citation>
    <scope>NUCLEOTIDE SEQUENCE [LARGE SCALE GENOMIC DNA]</scope>
    <source>
        <strain evidence="1 2">BT442</strain>
    </source>
</reference>
<keyword evidence="2" id="KW-1185">Reference proteome</keyword>
<comment type="caution">
    <text evidence="1">The sequence shown here is derived from an EMBL/GenBank/DDBJ whole genome shotgun (WGS) entry which is preliminary data.</text>
</comment>
<dbReference type="Proteomes" id="UP000625631">
    <property type="component" value="Unassembled WGS sequence"/>
</dbReference>
<name>A0ABS0QCJ2_9BACT</name>
<gene>
    <name evidence="1" type="ORF">I7X13_20225</name>
</gene>
<protein>
    <recommendedName>
        <fullName evidence="3">GIY-YIG nuclease family protein</fullName>
    </recommendedName>
</protein>
<sequence>MRHERSDIDFPLWRKKVDAAVFKQAYTPIPKFLWKVWEIETLFSLCRSKDNVDGHVRIMYENREFKGRILYSPSKTIYRLFFPKELGNALKDVFVMSYMRSIEQDLRKGKTQYDSQDIEQEIPFWEFLDIEFDASMKTFWFKCHYKQKPIYIELFQELIKSHTLQKIDDSLNDKEAFRFVKGNWRGREELPSQIEAVNVIYNLIDTQSKKIYIGEAESLIRRIRQNREEIEDWDFYRFDTLPAGLTKQQRVAIERLIIRIFASFFDNVKNVPSMKVSDYILANKRIDT</sequence>
<evidence type="ECO:0000313" key="2">
    <source>
        <dbReference type="Proteomes" id="UP000625631"/>
    </source>
</evidence>
<evidence type="ECO:0008006" key="3">
    <source>
        <dbReference type="Google" id="ProtNLM"/>
    </source>
</evidence>
<dbReference type="EMBL" id="JAEDAE010000013">
    <property type="protein sequence ID" value="MBH8560399.1"/>
    <property type="molecule type" value="Genomic_DNA"/>
</dbReference>
<accession>A0ABS0QCJ2</accession>